<evidence type="ECO:0008006" key="15">
    <source>
        <dbReference type="Google" id="ProtNLM"/>
    </source>
</evidence>
<evidence type="ECO:0000256" key="8">
    <source>
        <dbReference type="ARBA" id="ARBA00023065"/>
    </source>
</evidence>
<dbReference type="Gene3D" id="2.60.470.10">
    <property type="entry name" value="Acid-sensing ion channels like domains"/>
    <property type="match status" value="1"/>
</dbReference>
<keyword evidence="8 12" id="KW-0406">Ion transport</keyword>
<protein>
    <recommendedName>
        <fullName evidence="15">Pickpocket</fullName>
    </recommendedName>
</protein>
<comment type="subcellular location">
    <subcellularLocation>
        <location evidence="1">Membrane</location>
        <topology evidence="1">Multi-pass membrane protein</topology>
    </subcellularLocation>
</comment>
<keyword evidence="9 13" id="KW-0472">Membrane</keyword>
<feature type="transmembrane region" description="Helical" evidence="13">
    <location>
        <begin position="6"/>
        <end position="26"/>
    </location>
</feature>
<feature type="transmembrane region" description="Helical" evidence="13">
    <location>
        <begin position="466"/>
        <end position="499"/>
    </location>
</feature>
<keyword evidence="6 13" id="KW-1133">Transmembrane helix</keyword>
<dbReference type="STRING" id="62324.A0A182R2G5"/>
<evidence type="ECO:0000256" key="4">
    <source>
        <dbReference type="ARBA" id="ARBA00022461"/>
    </source>
</evidence>
<evidence type="ECO:0000256" key="3">
    <source>
        <dbReference type="ARBA" id="ARBA00022448"/>
    </source>
</evidence>
<comment type="similarity">
    <text evidence="2 12">Belongs to the amiloride-sensitive sodium channel (TC 1.A.6) family.</text>
</comment>
<evidence type="ECO:0000256" key="11">
    <source>
        <dbReference type="ARBA" id="ARBA00023303"/>
    </source>
</evidence>
<dbReference type="InterPro" id="IPR001873">
    <property type="entry name" value="ENaC"/>
</dbReference>
<organism evidence="14">
    <name type="scientific">Anopheles funestus</name>
    <name type="common">African malaria mosquito</name>
    <dbReference type="NCBI Taxonomy" id="62324"/>
    <lineage>
        <taxon>Eukaryota</taxon>
        <taxon>Metazoa</taxon>
        <taxon>Ecdysozoa</taxon>
        <taxon>Arthropoda</taxon>
        <taxon>Hexapoda</taxon>
        <taxon>Insecta</taxon>
        <taxon>Pterygota</taxon>
        <taxon>Neoptera</taxon>
        <taxon>Endopterygota</taxon>
        <taxon>Diptera</taxon>
        <taxon>Nematocera</taxon>
        <taxon>Culicoidea</taxon>
        <taxon>Culicidae</taxon>
        <taxon>Anophelinae</taxon>
        <taxon>Anopheles</taxon>
    </lineage>
</organism>
<sequence length="572" mass="64932">MVQSLPILSALKLASMTIVQTFWIFCENSSLHGLRYIGRNKAIKGNILMRFVWSVIAMVSLGFTLLLANSAWDQFRSNPTLTTIETTSYPVSLIAFPSVTLCNINKIHSSKAVELSKLLMELGVHTNDTMDVLYSLPRLNDYRAIDKRIVSLAQVLTSKGYDTERLAFEVAPPCETMMIHCFWLMKPVQCGTMFRRTKIFTGYCCSFNADRFLEPIFTRSEDVPQQQESIHVTGIGKGEGLSVLMDIGESYYMASNRFSHGIEVFVHRSYDFPDDSDYTAIVQRGMETDVSISPTLVTASPSLRSIPLERRGCAFEDEGNITTSVPYTYSNCMNECEMRYIASVCRCIPLYKQTFELQAMLLVPICGFQDLECLLDLKGWVGVMLSFEDDFEAESCVLFADRISFTSEQVANTFETKSKRSSIKCHCYPSCSIEFNFSAYGVLHVHFRSTNCLKYRREPFVTWQTLVATFGGILGLCFGGSILSLIEAAFLFGVIPFTVYKAIKNKTKAHPSPTVNAISYVNYPRHQPLGYFRRKEVMARTINNGLWRAENRMHADSPRWKQHYIDEIRIIP</sequence>
<dbReference type="PANTHER" id="PTHR11690:SF237">
    <property type="entry name" value="PICKPOCKET 16-RELATED"/>
    <property type="match status" value="1"/>
</dbReference>
<reference evidence="14" key="1">
    <citation type="submission" date="2020-05" db="UniProtKB">
        <authorList>
            <consortium name="EnsemblMetazoa"/>
        </authorList>
    </citation>
    <scope>IDENTIFICATION</scope>
    <source>
        <strain evidence="14">FUMOZ</strain>
    </source>
</reference>
<keyword evidence="3 12" id="KW-0813">Transport</keyword>
<keyword evidence="4 12" id="KW-0894">Sodium channel</keyword>
<proteinExistence type="inferred from homology"/>
<keyword evidence="11 12" id="KW-0407">Ion channel</keyword>
<dbReference type="AlphaFoldDB" id="A0A182R2G5"/>
<dbReference type="Pfam" id="PF00858">
    <property type="entry name" value="ASC"/>
    <property type="match status" value="1"/>
</dbReference>
<name>A0A182R2G5_ANOFN</name>
<evidence type="ECO:0000256" key="1">
    <source>
        <dbReference type="ARBA" id="ARBA00004141"/>
    </source>
</evidence>
<dbReference type="VEuPathDB" id="VectorBase:AFUN2_007673"/>
<dbReference type="GO" id="GO:0015280">
    <property type="term" value="F:ligand-gated sodium channel activity"/>
    <property type="evidence" value="ECO:0007669"/>
    <property type="project" value="TreeGrafter"/>
</dbReference>
<dbReference type="Gene3D" id="1.10.287.770">
    <property type="entry name" value="YojJ-like"/>
    <property type="match status" value="1"/>
</dbReference>
<evidence type="ECO:0000256" key="5">
    <source>
        <dbReference type="ARBA" id="ARBA00022692"/>
    </source>
</evidence>
<dbReference type="VEuPathDB" id="VectorBase:AFUN2_010133"/>
<evidence type="ECO:0000256" key="10">
    <source>
        <dbReference type="ARBA" id="ARBA00023201"/>
    </source>
</evidence>
<dbReference type="VEuPathDB" id="VectorBase:AFUN000355"/>
<evidence type="ECO:0000313" key="14">
    <source>
        <dbReference type="EnsemblMetazoa" id="AFUN000355-PA"/>
    </source>
</evidence>
<evidence type="ECO:0000256" key="6">
    <source>
        <dbReference type="ARBA" id="ARBA00022989"/>
    </source>
</evidence>
<keyword evidence="5 12" id="KW-0812">Transmembrane</keyword>
<dbReference type="EnsemblMetazoa" id="AFUN000355-RA">
    <property type="protein sequence ID" value="AFUN000355-PA"/>
    <property type="gene ID" value="AFUN000355"/>
</dbReference>
<evidence type="ECO:0000256" key="13">
    <source>
        <dbReference type="SAM" id="Phobius"/>
    </source>
</evidence>
<dbReference type="PANTHER" id="PTHR11690">
    <property type="entry name" value="AMILORIDE-SENSITIVE SODIUM CHANNEL-RELATED"/>
    <property type="match status" value="1"/>
</dbReference>
<dbReference type="GO" id="GO:0005886">
    <property type="term" value="C:plasma membrane"/>
    <property type="evidence" value="ECO:0007669"/>
    <property type="project" value="TreeGrafter"/>
</dbReference>
<evidence type="ECO:0000256" key="7">
    <source>
        <dbReference type="ARBA" id="ARBA00023053"/>
    </source>
</evidence>
<evidence type="ECO:0000256" key="9">
    <source>
        <dbReference type="ARBA" id="ARBA00023136"/>
    </source>
</evidence>
<accession>A0A182R2G5</accession>
<keyword evidence="7" id="KW-0915">Sodium</keyword>
<dbReference type="PRINTS" id="PR01078">
    <property type="entry name" value="AMINACHANNEL"/>
</dbReference>
<evidence type="ECO:0000256" key="2">
    <source>
        <dbReference type="ARBA" id="ARBA00007193"/>
    </source>
</evidence>
<evidence type="ECO:0000256" key="12">
    <source>
        <dbReference type="RuleBase" id="RU000679"/>
    </source>
</evidence>
<keyword evidence="10 12" id="KW-0739">Sodium transport</keyword>
<feature type="transmembrane region" description="Helical" evidence="13">
    <location>
        <begin position="47"/>
        <end position="68"/>
    </location>
</feature>